<dbReference type="InterPro" id="IPR001296">
    <property type="entry name" value="Glyco_trans_1"/>
</dbReference>
<evidence type="ECO:0000259" key="1">
    <source>
        <dbReference type="Pfam" id="PF00534"/>
    </source>
</evidence>
<reference evidence="2 3" key="1">
    <citation type="journal article" date="2016" name="Nat. Commun.">
        <title>Thousands of microbial genomes shed light on interconnected biogeochemical processes in an aquifer system.</title>
        <authorList>
            <person name="Anantharaman K."/>
            <person name="Brown C.T."/>
            <person name="Hug L.A."/>
            <person name="Sharon I."/>
            <person name="Castelle C.J."/>
            <person name="Probst A.J."/>
            <person name="Thomas B.C."/>
            <person name="Singh A."/>
            <person name="Wilkins M.J."/>
            <person name="Karaoz U."/>
            <person name="Brodie E.L."/>
            <person name="Williams K.H."/>
            <person name="Hubbard S.S."/>
            <person name="Banfield J.F."/>
        </authorList>
    </citation>
    <scope>NUCLEOTIDE SEQUENCE [LARGE SCALE GENOMIC DNA]</scope>
</reference>
<dbReference type="STRING" id="1817883.A3G31_00290"/>
<dbReference type="SUPFAM" id="SSF53756">
    <property type="entry name" value="UDP-Glycosyltransferase/glycogen phosphorylase"/>
    <property type="match status" value="1"/>
</dbReference>
<feature type="domain" description="Glycosyl transferase family 1" evidence="1">
    <location>
        <begin position="280"/>
        <end position="378"/>
    </location>
</feature>
<dbReference type="PANTHER" id="PTHR45947">
    <property type="entry name" value="SULFOQUINOVOSYL TRANSFERASE SQD2"/>
    <property type="match status" value="1"/>
</dbReference>
<dbReference type="InterPro" id="IPR050194">
    <property type="entry name" value="Glycosyltransferase_grp1"/>
</dbReference>
<dbReference type="GO" id="GO:0016758">
    <property type="term" value="F:hexosyltransferase activity"/>
    <property type="evidence" value="ECO:0007669"/>
    <property type="project" value="TreeGrafter"/>
</dbReference>
<name>A0A1F7SGB4_9BACT</name>
<protein>
    <recommendedName>
        <fullName evidence="1">Glycosyl transferase family 1 domain-containing protein</fullName>
    </recommendedName>
</protein>
<evidence type="ECO:0000313" key="3">
    <source>
        <dbReference type="Proteomes" id="UP000178082"/>
    </source>
</evidence>
<dbReference type="Gene3D" id="3.40.50.2000">
    <property type="entry name" value="Glycogen Phosphorylase B"/>
    <property type="match status" value="2"/>
</dbReference>
<dbReference type="PANTHER" id="PTHR45947:SF3">
    <property type="entry name" value="SULFOQUINOVOSYL TRANSFERASE SQD2"/>
    <property type="match status" value="1"/>
</dbReference>
<accession>A0A1F7SGB4</accession>
<comment type="caution">
    <text evidence="2">The sequence shown here is derived from an EMBL/GenBank/DDBJ whole genome shotgun (WGS) entry which is preliminary data.</text>
</comment>
<dbReference type="EMBL" id="MGDI01000029">
    <property type="protein sequence ID" value="OGL52822.1"/>
    <property type="molecule type" value="Genomic_DNA"/>
</dbReference>
<dbReference type="Proteomes" id="UP000178082">
    <property type="component" value="Unassembled WGS sequence"/>
</dbReference>
<dbReference type="AlphaFoldDB" id="A0A1F7SGB4"/>
<sequence>MAKIAFVCLTFHWPPLGGAWVEEKELLTNLSEFHDVYLIVPEYQKFFPRGKIRGDMPFEVIKIPFNSFTFNFYNVSKRIRSVIEKINPDYIIFGEGGVLKPYIINELKDYPVILRFYSASVWCFNQNYFRSGCLCNNTMRNFFLKCTICNLTLNNNDRRHEYLGSLGFFPSYLTSLEKCYKSARGIIVYNEEIKKSLVGFNKNIMVIPGGVDISRFTPNNSNYKKEEKKVRIFMSGRSDDPAKGLHILKEACYILKDYGLNFKIDITWSCDNIPKLGEFINVNNWIEQEDLPRFYQEGDICVVPSIWPEPFGITAVEAMSCGVPVIASRIGGLQGIVEDGVTGFLFEPGNSKELARKLRILISEREIRNYMGKKARERVEKFFNWDLIFRKHYLNLFE</sequence>
<dbReference type="Pfam" id="PF00534">
    <property type="entry name" value="Glycos_transf_1"/>
    <property type="match status" value="1"/>
</dbReference>
<organism evidence="2 3">
    <name type="scientific">Candidatus Schekmanbacteria bacterium RIFCSPLOWO2_12_FULL_38_15</name>
    <dbReference type="NCBI Taxonomy" id="1817883"/>
    <lineage>
        <taxon>Bacteria</taxon>
        <taxon>Candidatus Schekmaniibacteriota</taxon>
    </lineage>
</organism>
<evidence type="ECO:0000313" key="2">
    <source>
        <dbReference type="EMBL" id="OGL52822.1"/>
    </source>
</evidence>
<proteinExistence type="predicted"/>
<gene>
    <name evidence="2" type="ORF">A3G31_00290</name>
</gene>
<dbReference type="CDD" id="cd03801">
    <property type="entry name" value="GT4_PimA-like"/>
    <property type="match status" value="1"/>
</dbReference>